<dbReference type="AlphaFoldDB" id="A0A6C0KQJ9"/>
<keyword evidence="1" id="KW-0472">Membrane</keyword>
<keyword evidence="1" id="KW-1133">Transmembrane helix</keyword>
<evidence type="ECO:0000313" key="2">
    <source>
        <dbReference type="EMBL" id="QHU18608.1"/>
    </source>
</evidence>
<dbReference type="EMBL" id="MN740936">
    <property type="protein sequence ID" value="QHU18608.1"/>
    <property type="molecule type" value="Genomic_DNA"/>
</dbReference>
<name>A0A6C0KQJ9_9ZZZZ</name>
<sequence length="85" mass="8680">MSLSYGFAEIVNRVIKYLIEGLVIAAAAILIPKKSLPLDEVATLAVLAAVVFAILDAVSPSVGVTARQGAGFGLGANLVGFPARI</sequence>
<keyword evidence="1" id="KW-0812">Transmembrane</keyword>
<organism evidence="2">
    <name type="scientific">viral metagenome</name>
    <dbReference type="NCBI Taxonomy" id="1070528"/>
    <lineage>
        <taxon>unclassified sequences</taxon>
        <taxon>metagenomes</taxon>
        <taxon>organismal metagenomes</taxon>
    </lineage>
</organism>
<feature type="transmembrane region" description="Helical" evidence="1">
    <location>
        <begin position="14"/>
        <end position="31"/>
    </location>
</feature>
<evidence type="ECO:0000256" key="1">
    <source>
        <dbReference type="SAM" id="Phobius"/>
    </source>
</evidence>
<accession>A0A6C0KQJ9</accession>
<proteinExistence type="predicted"/>
<reference evidence="2" key="1">
    <citation type="journal article" date="2020" name="Nature">
        <title>Giant virus diversity and host interactions through global metagenomics.</title>
        <authorList>
            <person name="Schulz F."/>
            <person name="Roux S."/>
            <person name="Paez-Espino D."/>
            <person name="Jungbluth S."/>
            <person name="Walsh D.A."/>
            <person name="Denef V.J."/>
            <person name="McMahon K.D."/>
            <person name="Konstantinidis K.T."/>
            <person name="Eloe-Fadrosh E.A."/>
            <person name="Kyrpides N.C."/>
            <person name="Woyke T."/>
        </authorList>
    </citation>
    <scope>NUCLEOTIDE SEQUENCE</scope>
    <source>
        <strain evidence="2">GVMAG-S-3300013006-158</strain>
    </source>
</reference>
<protein>
    <submittedName>
        <fullName evidence="2">Uncharacterized protein</fullName>
    </submittedName>
</protein>
<feature type="transmembrane region" description="Helical" evidence="1">
    <location>
        <begin position="38"/>
        <end position="55"/>
    </location>
</feature>